<dbReference type="InterPro" id="IPR004568">
    <property type="entry name" value="Ppantetheine-prot_Trfase_dom"/>
</dbReference>
<keyword evidence="7" id="KW-0275">Fatty acid biosynthesis</keyword>
<keyword evidence="2" id="KW-0808">Transferase</keyword>
<organism evidence="9 10">
    <name type="scientific">Saitoella complicata (strain BCRC 22490 / CBS 7301 / JCM 7358 / NBRC 10748 / NRRL Y-17804)</name>
    <dbReference type="NCBI Taxonomy" id="698492"/>
    <lineage>
        <taxon>Eukaryota</taxon>
        <taxon>Fungi</taxon>
        <taxon>Dikarya</taxon>
        <taxon>Ascomycota</taxon>
        <taxon>Taphrinomycotina</taxon>
        <taxon>Taphrinomycotina incertae sedis</taxon>
        <taxon>Saitoella</taxon>
    </lineage>
</organism>
<keyword evidence="3" id="KW-0479">Metal-binding</keyword>
<evidence type="ECO:0000256" key="6">
    <source>
        <dbReference type="ARBA" id="ARBA00023098"/>
    </source>
</evidence>
<evidence type="ECO:0000256" key="3">
    <source>
        <dbReference type="ARBA" id="ARBA00022723"/>
    </source>
</evidence>
<reference evidence="9 10" key="2">
    <citation type="journal article" date="2014" name="J. Gen. Appl. Microbiol.">
        <title>The early diverging ascomycetous budding yeast Saitoella complicata has three histone deacetylases belonging to the Clr6, Hos2, and Rpd3 lineages.</title>
        <authorList>
            <person name="Nishida H."/>
            <person name="Matsumoto T."/>
            <person name="Kondo S."/>
            <person name="Hamamoto M."/>
            <person name="Yoshikawa H."/>
        </authorList>
    </citation>
    <scope>NUCLEOTIDE SEQUENCE [LARGE SCALE GENOMIC DNA]</scope>
    <source>
        <strain evidence="9 10">NRRL Y-17804</strain>
    </source>
</reference>
<dbReference type="HAMAP" id="MF_00101">
    <property type="entry name" value="AcpS"/>
    <property type="match status" value="1"/>
</dbReference>
<gene>
    <name evidence="9" type="ORF">G7K_5158-t1</name>
</gene>
<dbReference type="OMA" id="SHRATWK"/>
<dbReference type="Proteomes" id="UP000033140">
    <property type="component" value="Unassembled WGS sequence"/>
</dbReference>
<dbReference type="GO" id="GO:0006633">
    <property type="term" value="P:fatty acid biosynthetic process"/>
    <property type="evidence" value="ECO:0007669"/>
    <property type="project" value="UniProtKB-KW"/>
</dbReference>
<evidence type="ECO:0000256" key="7">
    <source>
        <dbReference type="ARBA" id="ARBA00023160"/>
    </source>
</evidence>
<keyword evidence="5" id="KW-0460">Magnesium</keyword>
<evidence type="ECO:0000256" key="5">
    <source>
        <dbReference type="ARBA" id="ARBA00022842"/>
    </source>
</evidence>
<sequence>MIRGIGTDILRIVRLQELYKKYPSALPKRILRPNERKQLGLYNQEDKTHSTKALLYLASIWTAKEAVYKAFTPSRHLTWQDVELNYKPSDPSLRWTSSQDIHTSHDQGRTPVLRVFGEDGREDRWEEVHVSLSWDGEYAVAYVVREVEVENMTWSGPVETADDPVVP</sequence>
<dbReference type="AlphaFoldDB" id="A0A0E9NMZ0"/>
<evidence type="ECO:0000313" key="10">
    <source>
        <dbReference type="Proteomes" id="UP000033140"/>
    </source>
</evidence>
<reference evidence="9 10" key="1">
    <citation type="journal article" date="2011" name="J. Gen. Appl. Microbiol.">
        <title>Draft genome sequencing of the enigmatic yeast Saitoella complicata.</title>
        <authorList>
            <person name="Nishida H."/>
            <person name="Hamamoto M."/>
            <person name="Sugiyama J."/>
        </authorList>
    </citation>
    <scope>NUCLEOTIDE SEQUENCE [LARGE SCALE GENOMIC DNA]</scope>
    <source>
        <strain evidence="9 10">NRRL Y-17804</strain>
    </source>
</reference>
<dbReference type="InterPro" id="IPR002582">
    <property type="entry name" value="ACPS"/>
</dbReference>
<dbReference type="GO" id="GO:0000287">
    <property type="term" value="F:magnesium ion binding"/>
    <property type="evidence" value="ECO:0007669"/>
    <property type="project" value="InterPro"/>
</dbReference>
<dbReference type="InterPro" id="IPR008278">
    <property type="entry name" value="4-PPantetheinyl_Trfase_dom"/>
</dbReference>
<evidence type="ECO:0000256" key="2">
    <source>
        <dbReference type="ARBA" id="ARBA00022679"/>
    </source>
</evidence>
<name>A0A0E9NMZ0_SAICN</name>
<dbReference type="OrthoDB" id="15433at2759"/>
<dbReference type="RefSeq" id="XP_019024611.1">
    <property type="nucleotide sequence ID" value="XM_019170732.1"/>
</dbReference>
<dbReference type="GO" id="GO:0008897">
    <property type="term" value="F:holo-[acyl-carrier-protein] synthase activity"/>
    <property type="evidence" value="ECO:0007669"/>
    <property type="project" value="InterPro"/>
</dbReference>
<keyword evidence="6" id="KW-0443">Lipid metabolism</keyword>
<reference evidence="9 10" key="3">
    <citation type="journal article" date="2015" name="Genome Announc.">
        <title>Draft Genome Sequence of the Archiascomycetous Yeast Saitoella complicata.</title>
        <authorList>
            <person name="Yamauchi K."/>
            <person name="Kondo S."/>
            <person name="Hamamoto M."/>
            <person name="Takahashi Y."/>
            <person name="Ogura Y."/>
            <person name="Hayashi T."/>
            <person name="Nishida H."/>
        </authorList>
    </citation>
    <scope>NUCLEOTIDE SEQUENCE [LARGE SCALE GENOMIC DNA]</scope>
    <source>
        <strain evidence="9 10">NRRL Y-17804</strain>
    </source>
</reference>
<feature type="domain" description="4'-phosphopantetheinyl transferase" evidence="8">
    <location>
        <begin position="4"/>
        <end position="90"/>
    </location>
</feature>
<keyword evidence="1" id="KW-0444">Lipid biosynthesis</keyword>
<dbReference type="InterPro" id="IPR037143">
    <property type="entry name" value="4-PPantetheinyl_Trfase_dom_sf"/>
</dbReference>
<protein>
    <recommendedName>
        <fullName evidence="8">4'-phosphopantetheinyl transferase domain-containing protein</fullName>
    </recommendedName>
</protein>
<proteinExistence type="inferred from homology"/>
<keyword evidence="4" id="KW-0276">Fatty acid metabolism</keyword>
<evidence type="ECO:0000256" key="4">
    <source>
        <dbReference type="ARBA" id="ARBA00022832"/>
    </source>
</evidence>
<dbReference type="Gene3D" id="3.90.470.20">
    <property type="entry name" value="4'-phosphopantetheinyl transferase domain"/>
    <property type="match status" value="1"/>
</dbReference>
<accession>A0A0E9NMZ0</accession>
<evidence type="ECO:0000256" key="1">
    <source>
        <dbReference type="ARBA" id="ARBA00022516"/>
    </source>
</evidence>
<evidence type="ECO:0000313" key="9">
    <source>
        <dbReference type="EMBL" id="GAO51046.1"/>
    </source>
</evidence>
<dbReference type="SUPFAM" id="SSF56214">
    <property type="entry name" value="4'-phosphopantetheinyl transferase"/>
    <property type="match status" value="1"/>
</dbReference>
<dbReference type="EMBL" id="BACD03000040">
    <property type="protein sequence ID" value="GAO51046.1"/>
    <property type="molecule type" value="Genomic_DNA"/>
</dbReference>
<dbReference type="Pfam" id="PF01648">
    <property type="entry name" value="ACPS"/>
    <property type="match status" value="1"/>
</dbReference>
<dbReference type="NCBIfam" id="TIGR00556">
    <property type="entry name" value="pantethn_trn"/>
    <property type="match status" value="1"/>
</dbReference>
<keyword evidence="10" id="KW-1185">Reference proteome</keyword>
<evidence type="ECO:0000259" key="8">
    <source>
        <dbReference type="Pfam" id="PF01648"/>
    </source>
</evidence>
<comment type="caution">
    <text evidence="9">The sequence shown here is derived from an EMBL/GenBank/DDBJ whole genome shotgun (WGS) entry which is preliminary data.</text>
</comment>